<sequence>MLLYWFYSPPPAFADDDTSSVSIGIAGWALFDQFDEFAVHANYEHAPLQDLWDLQPRVLVIFAEHDQKYYGLGAAKAFKINDDWSWGVASHVGYAHNLDSLGYDLEFYSYLFIKYKITQEHRVRAEIGHISNAGFGETNPVSEAIVMSYSYHF</sequence>
<evidence type="ECO:0000313" key="1">
    <source>
        <dbReference type="EMBL" id="MEM0515780.1"/>
    </source>
</evidence>
<organism evidence="1 2">
    <name type="scientific">Pseudoalteromonas qingdaonensis</name>
    <dbReference type="NCBI Taxonomy" id="3131913"/>
    <lineage>
        <taxon>Bacteria</taxon>
        <taxon>Pseudomonadati</taxon>
        <taxon>Pseudomonadota</taxon>
        <taxon>Gammaproteobacteria</taxon>
        <taxon>Alteromonadales</taxon>
        <taxon>Pseudoalteromonadaceae</taxon>
        <taxon>Pseudoalteromonas</taxon>
    </lineage>
</organism>
<dbReference type="InterPro" id="IPR018550">
    <property type="entry name" value="Lipid-A_deacylase-rel"/>
</dbReference>
<dbReference type="Gene3D" id="2.40.160.20">
    <property type="match status" value="1"/>
</dbReference>
<dbReference type="Proteomes" id="UP001447008">
    <property type="component" value="Unassembled WGS sequence"/>
</dbReference>
<name>A0ABU9N0G7_9GAMM</name>
<keyword evidence="2" id="KW-1185">Reference proteome</keyword>
<dbReference type="RefSeq" id="WP_342678714.1">
    <property type="nucleotide sequence ID" value="NZ_JBCGCU010000010.1"/>
</dbReference>
<gene>
    <name evidence="1" type="ORF">WCN91_10220</name>
</gene>
<accession>A0ABU9N0G7</accession>
<dbReference type="Pfam" id="PF09411">
    <property type="entry name" value="PagL"/>
    <property type="match status" value="1"/>
</dbReference>
<dbReference type="EMBL" id="JBCGCU010000010">
    <property type="protein sequence ID" value="MEM0515780.1"/>
    <property type="molecule type" value="Genomic_DNA"/>
</dbReference>
<protein>
    <submittedName>
        <fullName evidence="1">Acyloxyacyl hydrolase</fullName>
    </submittedName>
</protein>
<evidence type="ECO:0000313" key="2">
    <source>
        <dbReference type="Proteomes" id="UP001447008"/>
    </source>
</evidence>
<proteinExistence type="predicted"/>
<dbReference type="GO" id="GO:0016787">
    <property type="term" value="F:hydrolase activity"/>
    <property type="evidence" value="ECO:0007669"/>
    <property type="project" value="UniProtKB-KW"/>
</dbReference>
<comment type="caution">
    <text evidence="1">The sequence shown here is derived from an EMBL/GenBank/DDBJ whole genome shotgun (WGS) entry which is preliminary data.</text>
</comment>
<reference evidence="1 2" key="1">
    <citation type="submission" date="2024-03" db="EMBL/GenBank/DDBJ databases">
        <title>Pseudoalteromonas qingdaonensis sp. nov., isolated from the intestines of marine benthic organisms.</title>
        <authorList>
            <person name="Lin X."/>
            <person name="Fang S."/>
            <person name="Hu X."/>
        </authorList>
    </citation>
    <scope>NUCLEOTIDE SEQUENCE [LARGE SCALE GENOMIC DNA]</scope>
    <source>
        <strain evidence="1 2">YIC-827</strain>
    </source>
</reference>
<keyword evidence="1" id="KW-0378">Hydrolase</keyword>